<keyword evidence="3" id="KW-0812">Transmembrane</keyword>
<feature type="domain" description="T-SNARE coiled-coil homology" evidence="4">
    <location>
        <begin position="206"/>
        <end position="268"/>
    </location>
</feature>
<dbReference type="SUPFAM" id="SSF47661">
    <property type="entry name" value="t-snare proteins"/>
    <property type="match status" value="1"/>
</dbReference>
<feature type="transmembrane region" description="Helical" evidence="3">
    <location>
        <begin position="278"/>
        <end position="299"/>
    </location>
</feature>
<dbReference type="GO" id="GO:0000149">
    <property type="term" value="F:SNARE binding"/>
    <property type="evidence" value="ECO:0007669"/>
    <property type="project" value="TreeGrafter"/>
</dbReference>
<proteinExistence type="inferred from homology"/>
<name>A0AAN7LJT2_TRANT</name>
<keyword evidence="2" id="KW-0813">Transport</keyword>
<dbReference type="GO" id="GO:0012505">
    <property type="term" value="C:endomembrane system"/>
    <property type="evidence" value="ECO:0007669"/>
    <property type="project" value="TreeGrafter"/>
</dbReference>
<dbReference type="Gene3D" id="1.20.58.70">
    <property type="match status" value="1"/>
</dbReference>
<evidence type="ECO:0000256" key="1">
    <source>
        <dbReference type="ARBA" id="ARBA00009063"/>
    </source>
</evidence>
<keyword evidence="3" id="KW-0472">Membrane</keyword>
<organism evidence="5 6">
    <name type="scientific">Trapa natans</name>
    <name type="common">Water chestnut</name>
    <dbReference type="NCBI Taxonomy" id="22666"/>
    <lineage>
        <taxon>Eukaryota</taxon>
        <taxon>Viridiplantae</taxon>
        <taxon>Streptophyta</taxon>
        <taxon>Embryophyta</taxon>
        <taxon>Tracheophyta</taxon>
        <taxon>Spermatophyta</taxon>
        <taxon>Magnoliopsida</taxon>
        <taxon>eudicotyledons</taxon>
        <taxon>Gunneridae</taxon>
        <taxon>Pentapetalae</taxon>
        <taxon>rosids</taxon>
        <taxon>malvids</taxon>
        <taxon>Myrtales</taxon>
        <taxon>Lythraceae</taxon>
        <taxon>Trapa</taxon>
    </lineage>
</organism>
<dbReference type="SMART" id="SM00397">
    <property type="entry name" value="t_SNARE"/>
    <property type="match status" value="1"/>
</dbReference>
<dbReference type="GO" id="GO:0005886">
    <property type="term" value="C:plasma membrane"/>
    <property type="evidence" value="ECO:0007669"/>
    <property type="project" value="TreeGrafter"/>
</dbReference>
<keyword evidence="6" id="KW-1185">Reference proteome</keyword>
<dbReference type="GO" id="GO:0048278">
    <property type="term" value="P:vesicle docking"/>
    <property type="evidence" value="ECO:0007669"/>
    <property type="project" value="TreeGrafter"/>
</dbReference>
<gene>
    <name evidence="5" type="ORF">SAY86_002788</name>
</gene>
<keyword evidence="3" id="KW-1133">Transmembrane helix</keyword>
<dbReference type="GO" id="GO:0006887">
    <property type="term" value="P:exocytosis"/>
    <property type="evidence" value="ECO:0007669"/>
    <property type="project" value="TreeGrafter"/>
</dbReference>
<evidence type="ECO:0000259" key="4">
    <source>
        <dbReference type="PROSITE" id="PS50192"/>
    </source>
</evidence>
<dbReference type="PROSITE" id="PS50192">
    <property type="entry name" value="T_SNARE"/>
    <property type="match status" value="1"/>
</dbReference>
<protein>
    <recommendedName>
        <fullName evidence="4">t-SNARE coiled-coil homology domain-containing protein</fullName>
    </recommendedName>
</protein>
<comment type="similarity">
    <text evidence="1">Belongs to the syntaxin family.</text>
</comment>
<dbReference type="PANTHER" id="PTHR19957">
    <property type="entry name" value="SYNTAXIN"/>
    <property type="match status" value="1"/>
</dbReference>
<dbReference type="GO" id="GO:0006886">
    <property type="term" value="P:intracellular protein transport"/>
    <property type="evidence" value="ECO:0007669"/>
    <property type="project" value="TreeGrafter"/>
</dbReference>
<dbReference type="InterPro" id="IPR010989">
    <property type="entry name" value="SNARE"/>
</dbReference>
<dbReference type="Gene3D" id="1.20.5.110">
    <property type="match status" value="1"/>
</dbReference>
<dbReference type="Pfam" id="PF00804">
    <property type="entry name" value="Syntaxin"/>
    <property type="match status" value="1"/>
</dbReference>
<dbReference type="GO" id="GO:0031201">
    <property type="term" value="C:SNARE complex"/>
    <property type="evidence" value="ECO:0007669"/>
    <property type="project" value="TreeGrafter"/>
</dbReference>
<reference evidence="5 6" key="1">
    <citation type="journal article" date="2023" name="Hortic Res">
        <title>Pangenome of water caltrop reveals structural variations and asymmetric subgenome divergence after allopolyploidization.</title>
        <authorList>
            <person name="Zhang X."/>
            <person name="Chen Y."/>
            <person name="Wang L."/>
            <person name="Yuan Y."/>
            <person name="Fang M."/>
            <person name="Shi L."/>
            <person name="Lu R."/>
            <person name="Comes H.P."/>
            <person name="Ma Y."/>
            <person name="Chen Y."/>
            <person name="Huang G."/>
            <person name="Zhou Y."/>
            <person name="Zheng Z."/>
            <person name="Qiu Y."/>
        </authorList>
    </citation>
    <scope>NUCLEOTIDE SEQUENCE [LARGE SCALE GENOMIC DNA]</scope>
    <source>
        <strain evidence="5">F231</strain>
    </source>
</reference>
<dbReference type="SMART" id="SM00503">
    <property type="entry name" value="SynN"/>
    <property type="match status" value="1"/>
</dbReference>
<evidence type="ECO:0000313" key="5">
    <source>
        <dbReference type="EMBL" id="KAK4786099.1"/>
    </source>
</evidence>
<comment type="caution">
    <text evidence="5">The sequence shown here is derived from an EMBL/GenBank/DDBJ whole genome shotgun (WGS) entry which is preliminary data.</text>
</comment>
<dbReference type="PANTHER" id="PTHR19957:SF123">
    <property type="entry name" value="SYNTAXIN-112"/>
    <property type="match status" value="1"/>
</dbReference>
<dbReference type="InterPro" id="IPR000727">
    <property type="entry name" value="T_SNARE_dom"/>
</dbReference>
<sequence>MNDLMTKSFLSYTELKVQALKDLEAGQAQPDPYEEGSLSRFFQEVAAIKLEMEQISSLLLDLRALNEEIKTALSAKVLRGLRDRMKSDSASVLRKAVSMKTMLHSLEDPSGEYCTAAVAQTRASVTNGLMAKLIAIMKDFRALREKINSDRKEELRRRHFNSTGEELNPDALEKMMASVSTSVGSLKKAGFTRGKEEEEEEETIGIEKLEEDHQAVVEINRSLEKLHQTFLDMAVIVDSQGTKFDAIEENMAAGAGFVSGGTGSLYYANQMKKNMGRWVHWAWGILLVVILVCLASFLFS</sequence>
<accession>A0AAN7LJT2</accession>
<dbReference type="GO" id="GO:0006906">
    <property type="term" value="P:vesicle fusion"/>
    <property type="evidence" value="ECO:0007669"/>
    <property type="project" value="TreeGrafter"/>
</dbReference>
<dbReference type="Proteomes" id="UP001346149">
    <property type="component" value="Unassembled WGS sequence"/>
</dbReference>
<dbReference type="InterPro" id="IPR045242">
    <property type="entry name" value="Syntaxin"/>
</dbReference>
<dbReference type="InterPro" id="IPR006011">
    <property type="entry name" value="Syntaxin_N"/>
</dbReference>
<evidence type="ECO:0000256" key="2">
    <source>
        <dbReference type="ARBA" id="ARBA00022927"/>
    </source>
</evidence>
<keyword evidence="2" id="KW-0653">Protein transport</keyword>
<dbReference type="EMBL" id="JAXQNO010000013">
    <property type="protein sequence ID" value="KAK4786099.1"/>
    <property type="molecule type" value="Genomic_DNA"/>
</dbReference>
<evidence type="ECO:0000313" key="6">
    <source>
        <dbReference type="Proteomes" id="UP001346149"/>
    </source>
</evidence>
<dbReference type="AlphaFoldDB" id="A0AAN7LJT2"/>
<evidence type="ECO:0000256" key="3">
    <source>
        <dbReference type="SAM" id="Phobius"/>
    </source>
</evidence>
<dbReference type="GO" id="GO:0005484">
    <property type="term" value="F:SNAP receptor activity"/>
    <property type="evidence" value="ECO:0007669"/>
    <property type="project" value="TreeGrafter"/>
</dbReference>